<evidence type="ECO:0000256" key="3">
    <source>
        <dbReference type="PROSITE-ProRule" id="PRU10133"/>
    </source>
</evidence>
<evidence type="ECO:0000313" key="6">
    <source>
        <dbReference type="EMBL" id="KAK6728459.1"/>
    </source>
</evidence>
<dbReference type="SUPFAM" id="SSF54495">
    <property type="entry name" value="UBC-like"/>
    <property type="match status" value="1"/>
</dbReference>
<dbReference type="Gene3D" id="3.10.110.10">
    <property type="entry name" value="Ubiquitin Conjugating Enzyme"/>
    <property type="match status" value="1"/>
</dbReference>
<feature type="domain" description="UBC core" evidence="5">
    <location>
        <begin position="103"/>
        <end position="258"/>
    </location>
</feature>
<protein>
    <recommendedName>
        <fullName evidence="5">UBC core domain-containing protein</fullName>
    </recommendedName>
</protein>
<keyword evidence="1" id="KW-0808">Transferase</keyword>
<dbReference type="CDD" id="cd23794">
    <property type="entry name" value="UBCc_UBE2F_UBE2M"/>
    <property type="match status" value="1"/>
</dbReference>
<evidence type="ECO:0000313" key="7">
    <source>
        <dbReference type="Proteomes" id="UP001303046"/>
    </source>
</evidence>
<keyword evidence="2 4" id="KW-0833">Ubl conjugation pathway</keyword>
<dbReference type="InterPro" id="IPR023313">
    <property type="entry name" value="UBQ-conjugating_AS"/>
</dbReference>
<dbReference type="InterPro" id="IPR000608">
    <property type="entry name" value="UBC"/>
</dbReference>
<name>A0ABR1BTP7_NECAM</name>
<accession>A0ABR1BTP7</accession>
<keyword evidence="7" id="KW-1185">Reference proteome</keyword>
<comment type="caution">
    <text evidence="6">The sequence shown here is derived from an EMBL/GenBank/DDBJ whole genome shotgun (WGS) entry which is preliminary data.</text>
</comment>
<evidence type="ECO:0000259" key="5">
    <source>
        <dbReference type="PROSITE" id="PS50127"/>
    </source>
</evidence>
<organism evidence="6 7">
    <name type="scientific">Necator americanus</name>
    <name type="common">Human hookworm</name>
    <dbReference type="NCBI Taxonomy" id="51031"/>
    <lineage>
        <taxon>Eukaryota</taxon>
        <taxon>Metazoa</taxon>
        <taxon>Ecdysozoa</taxon>
        <taxon>Nematoda</taxon>
        <taxon>Chromadorea</taxon>
        <taxon>Rhabditida</taxon>
        <taxon>Rhabditina</taxon>
        <taxon>Rhabditomorpha</taxon>
        <taxon>Strongyloidea</taxon>
        <taxon>Ancylostomatidae</taxon>
        <taxon>Bunostominae</taxon>
        <taxon>Necator</taxon>
    </lineage>
</organism>
<dbReference type="InterPro" id="IPR016135">
    <property type="entry name" value="UBQ-conjugating_enzyme/RWD"/>
</dbReference>
<dbReference type="Pfam" id="PF00179">
    <property type="entry name" value="UQ_con"/>
    <property type="match status" value="1"/>
</dbReference>
<comment type="similarity">
    <text evidence="4">Belongs to the ubiquitin-conjugating enzyme family.</text>
</comment>
<evidence type="ECO:0000256" key="4">
    <source>
        <dbReference type="RuleBase" id="RU362109"/>
    </source>
</evidence>
<evidence type="ECO:0000256" key="2">
    <source>
        <dbReference type="ARBA" id="ARBA00022786"/>
    </source>
</evidence>
<dbReference type="SMART" id="SM00212">
    <property type="entry name" value="UBCc"/>
    <property type="match status" value="1"/>
</dbReference>
<dbReference type="InterPro" id="IPR050113">
    <property type="entry name" value="Ub_conjugating_enzyme"/>
</dbReference>
<dbReference type="PROSITE" id="PS00183">
    <property type="entry name" value="UBC_1"/>
    <property type="match status" value="1"/>
</dbReference>
<dbReference type="PANTHER" id="PTHR24067">
    <property type="entry name" value="UBIQUITIN-CONJUGATING ENZYME E2"/>
    <property type="match status" value="1"/>
</dbReference>
<dbReference type="EMBL" id="JAVFWL010000001">
    <property type="protein sequence ID" value="KAK6728459.1"/>
    <property type="molecule type" value="Genomic_DNA"/>
</dbReference>
<dbReference type="Proteomes" id="UP001303046">
    <property type="component" value="Unassembled WGS sequence"/>
</dbReference>
<sequence length="260" mass="28998">MISGGRGGCPAGGVAAVVTRRRAALKGGAFSCNGAAAAWSGPAPPRCRLPVAGAGRCRCSCYSIKIWFPLCFSGKKSVEMLNLQKRINGIDDNKKYMETRIAIREKLLSQEIKDLEMNLKNQNMCKLSFPSTSQLHEMVLTVCPQEGIYRGGVFKFSISVPPEYNNVPPTVKCLTRVFHPNINEDGSICLSILRENSLDAFGWRPTRNLTEVIHGLSSLFTDLIDFDDALNMQAAQLWSTNREQFTHRAREYIAKYCERR</sequence>
<proteinExistence type="inferred from homology"/>
<keyword evidence="4" id="KW-0547">Nucleotide-binding</keyword>
<feature type="active site" description="Glycyl thioester intermediate" evidence="3">
    <location>
        <position position="189"/>
    </location>
</feature>
<evidence type="ECO:0000256" key="1">
    <source>
        <dbReference type="ARBA" id="ARBA00022679"/>
    </source>
</evidence>
<dbReference type="PROSITE" id="PS50127">
    <property type="entry name" value="UBC_2"/>
    <property type="match status" value="1"/>
</dbReference>
<reference evidence="6 7" key="1">
    <citation type="submission" date="2023-08" db="EMBL/GenBank/DDBJ databases">
        <title>A Necator americanus chromosomal reference genome.</title>
        <authorList>
            <person name="Ilik V."/>
            <person name="Petrzelkova K.J."/>
            <person name="Pardy F."/>
            <person name="Fuh T."/>
            <person name="Niatou-Singa F.S."/>
            <person name="Gouil Q."/>
            <person name="Baker L."/>
            <person name="Ritchie M.E."/>
            <person name="Jex A.R."/>
            <person name="Gazzola D."/>
            <person name="Li H."/>
            <person name="Toshio Fujiwara R."/>
            <person name="Zhan B."/>
            <person name="Aroian R.V."/>
            <person name="Pafco B."/>
            <person name="Schwarz E.M."/>
        </authorList>
    </citation>
    <scope>NUCLEOTIDE SEQUENCE [LARGE SCALE GENOMIC DNA]</scope>
    <source>
        <strain evidence="6 7">Aroian</strain>
        <tissue evidence="6">Whole animal</tissue>
    </source>
</reference>
<gene>
    <name evidence="6" type="primary">Necator_chrI.g1973</name>
    <name evidence="6" type="ORF">RB195_005847</name>
</gene>
<keyword evidence="4" id="KW-0067">ATP-binding</keyword>